<evidence type="ECO:0000313" key="2">
    <source>
        <dbReference type="EMBL" id="SHL07429.1"/>
    </source>
</evidence>
<feature type="signal peptide" evidence="1">
    <location>
        <begin position="1"/>
        <end position="22"/>
    </location>
</feature>
<accession>A0A1M6XNJ8</accession>
<evidence type="ECO:0000256" key="1">
    <source>
        <dbReference type="SAM" id="SignalP"/>
    </source>
</evidence>
<keyword evidence="1" id="KW-0732">Signal</keyword>
<dbReference type="EMBL" id="FRBR01000001">
    <property type="protein sequence ID" value="SHL07429.1"/>
    <property type="molecule type" value="Genomic_DNA"/>
</dbReference>
<protein>
    <recommendedName>
        <fullName evidence="4">Excinuclease ABC subunit A</fullName>
    </recommendedName>
</protein>
<dbReference type="Proteomes" id="UP000183974">
    <property type="component" value="Unassembled WGS sequence"/>
</dbReference>
<dbReference type="AlphaFoldDB" id="A0A1M6XNJ8"/>
<dbReference type="STRING" id="337701.SAMN05444398_101494"/>
<evidence type="ECO:0000313" key="3">
    <source>
        <dbReference type="Proteomes" id="UP000183974"/>
    </source>
</evidence>
<dbReference type="Gene3D" id="3.10.450.160">
    <property type="entry name" value="inner membrane protein cigr"/>
    <property type="match status" value="1"/>
</dbReference>
<sequence>MRKTTLFLAMLATGLTVSVAQADQPGRKGCPPGLAKKHNGCLPPGIAKKRYGRGDYINGDYVVIRHPGRYGLDPGQTYYRVGDYVYRVDRDTREVLDLIGAVARVLD</sequence>
<name>A0A1M6XNJ8_9RHOB</name>
<organism evidence="2 3">
    <name type="scientific">Roseovarius pacificus</name>
    <dbReference type="NCBI Taxonomy" id="337701"/>
    <lineage>
        <taxon>Bacteria</taxon>
        <taxon>Pseudomonadati</taxon>
        <taxon>Pseudomonadota</taxon>
        <taxon>Alphaproteobacteria</taxon>
        <taxon>Rhodobacterales</taxon>
        <taxon>Roseobacteraceae</taxon>
        <taxon>Roseovarius</taxon>
    </lineage>
</organism>
<reference evidence="2 3" key="1">
    <citation type="submission" date="2016-11" db="EMBL/GenBank/DDBJ databases">
        <authorList>
            <person name="Jaros S."/>
            <person name="Januszkiewicz K."/>
            <person name="Wedrychowicz H."/>
        </authorList>
    </citation>
    <scope>NUCLEOTIDE SEQUENCE [LARGE SCALE GENOMIC DNA]</scope>
    <source>
        <strain evidence="2 3">DSM 29589</strain>
    </source>
</reference>
<feature type="chain" id="PRO_5012861795" description="Excinuclease ABC subunit A" evidence="1">
    <location>
        <begin position="23"/>
        <end position="107"/>
    </location>
</feature>
<gene>
    <name evidence="2" type="ORF">SAMN05444398_101494</name>
</gene>
<proteinExistence type="predicted"/>
<evidence type="ECO:0008006" key="4">
    <source>
        <dbReference type="Google" id="ProtNLM"/>
    </source>
</evidence>
<dbReference type="RefSeq" id="WP_073032300.1">
    <property type="nucleotide sequence ID" value="NZ_BMLR01000001.1"/>
</dbReference>
<keyword evidence="3" id="KW-1185">Reference proteome</keyword>